<evidence type="ECO:0000256" key="1">
    <source>
        <dbReference type="SAM" id="Phobius"/>
    </source>
</evidence>
<keyword evidence="1" id="KW-0472">Membrane</keyword>
<reference evidence="3" key="2">
    <citation type="submission" date="2012-02" db="EMBL/GenBank/DDBJ databases">
        <authorList>
            <person name="Genoscope - CEA"/>
        </authorList>
    </citation>
    <scope>NUCLEOTIDE SEQUENCE</scope>
</reference>
<dbReference type="EMBL" id="FO117614">
    <property type="protein sequence ID" value="CCG00637.1"/>
    <property type="molecule type" value="Genomic_DNA"/>
</dbReference>
<keyword evidence="1" id="KW-1133">Transmembrane helix</keyword>
<name>H6RHX6_9BACT</name>
<evidence type="ECO:0000259" key="2">
    <source>
        <dbReference type="Pfam" id="PF08241"/>
    </source>
</evidence>
<dbReference type="InterPro" id="IPR013216">
    <property type="entry name" value="Methyltransf_11"/>
</dbReference>
<dbReference type="PANTHER" id="PTHR11220:SF58">
    <property type="entry name" value="SOUL HEME-BINDING FAMILY PROTEIN"/>
    <property type="match status" value="1"/>
</dbReference>
<protein>
    <submittedName>
        <fullName evidence="3">SOUL haem-binding protein</fullName>
    </submittedName>
</protein>
<accession>H6RHX6</accession>
<dbReference type="Gene3D" id="3.20.80.10">
    <property type="entry name" value="Regulatory factor, effector binding domain"/>
    <property type="match status" value="1"/>
</dbReference>
<dbReference type="SUPFAM" id="SSF55136">
    <property type="entry name" value="Probable bacterial effector-binding domain"/>
    <property type="match status" value="1"/>
</dbReference>
<dbReference type="PANTHER" id="PTHR11220">
    <property type="entry name" value="HEME-BINDING PROTEIN-RELATED"/>
    <property type="match status" value="1"/>
</dbReference>
<dbReference type="Gene3D" id="3.40.50.150">
    <property type="entry name" value="Vaccinia Virus protein VP39"/>
    <property type="match status" value="1"/>
</dbReference>
<reference evidence="3" key="1">
    <citation type="journal article" date="2012" name="Environ. Microbiol.">
        <title>Genomic content of uncultured Bacteroidetes from contrasting oceanic provinces in the North Atlantic Ocean.</title>
        <authorList>
            <person name="Gomez-Pereira P.R."/>
            <person name="Schuler M."/>
            <person name="Fuchs B.M."/>
            <person name="Bennke C."/>
            <person name="Teeling H."/>
            <person name="Waldmann J."/>
            <person name="Richter M."/>
            <person name="Barbe V."/>
            <person name="Bataille E."/>
            <person name="Glockner F.O."/>
            <person name="Amann R."/>
        </authorList>
    </citation>
    <scope>NUCLEOTIDE SEQUENCE</scope>
</reference>
<dbReference type="InterPro" id="IPR029063">
    <property type="entry name" value="SAM-dependent_MTases_sf"/>
</dbReference>
<proteinExistence type="predicted"/>
<gene>
    <name evidence="3" type="ORF">VIS_S3DLC50003</name>
</gene>
<dbReference type="InterPro" id="IPR011256">
    <property type="entry name" value="Reg_factor_effector_dom_sf"/>
</dbReference>
<dbReference type="SUPFAM" id="SSF53335">
    <property type="entry name" value="S-adenosyl-L-methionine-dependent methyltransferases"/>
    <property type="match status" value="1"/>
</dbReference>
<keyword evidence="1" id="KW-0812">Transmembrane</keyword>
<dbReference type="GO" id="GO:0008757">
    <property type="term" value="F:S-adenosylmethionine-dependent methyltransferase activity"/>
    <property type="evidence" value="ECO:0007669"/>
    <property type="project" value="InterPro"/>
</dbReference>
<dbReference type="Pfam" id="PF04832">
    <property type="entry name" value="SOUL"/>
    <property type="match status" value="1"/>
</dbReference>
<feature type="transmembrane region" description="Helical" evidence="1">
    <location>
        <begin position="219"/>
        <end position="239"/>
    </location>
</feature>
<feature type="domain" description="Methyltransferase type 11" evidence="2">
    <location>
        <begin position="42"/>
        <end position="136"/>
    </location>
</feature>
<sequence>MNIEKAYNIWANQYDTNDNKTRDLDIKATVETLSKYTFDSVLELGCGTGKNTKWLLTKAKHLIGLDFSEEMLSIAKKKITDPRAEFKRADLNEKWGVENKFADLVTSSLTLEHIAYLDPIFNQAHLKLKNNGLFFISELHPFKQYAGSKARYETDSGTEELEVYTHHISDYIGSAENNGFELLGINEWFDTTPEKEIPRLISFVFKKKNKKNHLTHMKIASIILGVIAIAFIAVQIFALKSQKNIETYPYVVDKKYDQFEIRRYEVTLFSSVQLSSNTYKKASSEGFSILAGYIFGNNKRNEKIAMTSPVAMTLEDSMTMLFMVPKEFNIETLPEPNQSQIKFQNEPAKTVAALQFKGWANDNKIEKYKQKLIAALDKEGISHTNKFYFLGYNAPYEVFNRKNEVIVELKRQILNN</sequence>
<dbReference type="CDD" id="cd02440">
    <property type="entry name" value="AdoMet_MTases"/>
    <property type="match status" value="1"/>
</dbReference>
<dbReference type="InterPro" id="IPR006917">
    <property type="entry name" value="SOUL_heme-bd"/>
</dbReference>
<organism evidence="3">
    <name type="scientific">uncultured Flavobacteriia bacterium</name>
    <dbReference type="NCBI Taxonomy" id="212695"/>
    <lineage>
        <taxon>Bacteria</taxon>
        <taxon>Pseudomonadati</taxon>
        <taxon>Bacteroidota</taxon>
        <taxon>Flavobacteriia</taxon>
        <taxon>environmental samples</taxon>
    </lineage>
</organism>
<evidence type="ECO:0000313" key="3">
    <source>
        <dbReference type="EMBL" id="CCG00637.1"/>
    </source>
</evidence>
<dbReference type="Pfam" id="PF08241">
    <property type="entry name" value="Methyltransf_11"/>
    <property type="match status" value="1"/>
</dbReference>
<dbReference type="AlphaFoldDB" id="H6RHX6"/>